<gene>
    <name evidence="4" type="ORF">FuraDRAFT_3079</name>
</gene>
<evidence type="ECO:0000259" key="3">
    <source>
        <dbReference type="Pfam" id="PF10633"/>
    </source>
</evidence>
<dbReference type="InterPro" id="IPR013783">
    <property type="entry name" value="Ig-like_fold"/>
</dbReference>
<feature type="compositionally biased region" description="Low complexity" evidence="1">
    <location>
        <begin position="579"/>
        <end position="598"/>
    </location>
</feature>
<proteinExistence type="predicted"/>
<keyword evidence="5" id="KW-1185">Reference proteome</keyword>
<feature type="region of interest" description="Disordered" evidence="1">
    <location>
        <begin position="579"/>
        <end position="604"/>
    </location>
</feature>
<dbReference type="Gene3D" id="2.60.40.10">
    <property type="entry name" value="Immunoglobulins"/>
    <property type="match status" value="1"/>
</dbReference>
<evidence type="ECO:0000313" key="5">
    <source>
        <dbReference type="Proteomes" id="UP000003165"/>
    </source>
</evidence>
<name>B9Z6B2_9NEIS</name>
<dbReference type="Pfam" id="PF05548">
    <property type="entry name" value="Peptidase_M11"/>
    <property type="match status" value="1"/>
</dbReference>
<dbReference type="InterPro" id="IPR018905">
    <property type="entry name" value="A-galactase_NEW3"/>
</dbReference>
<dbReference type="AlphaFoldDB" id="B9Z6B2"/>
<dbReference type="Proteomes" id="UP000003165">
    <property type="component" value="Unassembled WGS sequence"/>
</dbReference>
<dbReference type="RefSeq" id="WP_008955098.1">
    <property type="nucleotide sequence ID" value="NZ_ACIS01000008.1"/>
</dbReference>
<dbReference type="InterPro" id="IPR008752">
    <property type="entry name" value="Peptidase_M11"/>
</dbReference>
<evidence type="ECO:0000313" key="4">
    <source>
        <dbReference type="EMBL" id="EEG07756.1"/>
    </source>
</evidence>
<feature type="domain" description="Alpha-galactosidase NEW3" evidence="3">
    <location>
        <begin position="496"/>
        <end position="570"/>
    </location>
</feature>
<dbReference type="EMBL" id="ACIS01000008">
    <property type="protein sequence ID" value="EEG07756.1"/>
    <property type="molecule type" value="Genomic_DNA"/>
</dbReference>
<evidence type="ECO:0000256" key="1">
    <source>
        <dbReference type="SAM" id="MobiDB-lite"/>
    </source>
</evidence>
<evidence type="ECO:0000259" key="2">
    <source>
        <dbReference type="Pfam" id="PF05548"/>
    </source>
</evidence>
<organism evidence="4 5">
    <name type="scientific">Pseudogulbenkiania ferrooxidans 2002</name>
    <dbReference type="NCBI Taxonomy" id="279714"/>
    <lineage>
        <taxon>Bacteria</taxon>
        <taxon>Pseudomonadati</taxon>
        <taxon>Pseudomonadota</taxon>
        <taxon>Betaproteobacteria</taxon>
        <taxon>Neisseriales</taxon>
        <taxon>Chromobacteriaceae</taxon>
        <taxon>Pseudogulbenkiania</taxon>
    </lineage>
</organism>
<sequence length="604" mass="63136" precursor="true">MLRHSGGLSGQRVGLHYILMCCWLTLLFFASPSFAQSTAGLKNSPQASSSAQSVQLQGTLEVLHSDDLKNKKSHNRYFLKTDAGVRYEIQFKKGHPRNAPGSKVRVTGTQSGNTIMLESTGTTSYQVLAAPASGLNALGEQKTAVLLVNFQDQPTNKPWTLADWNSFVFGTASGTVNNFYLENSYQQTWFAGNVFGWYTLPINSTDACNTDNIAAAARTAASAAGVDLSGYAHLVYVFPNTSSCSWGGLSSVGTVPSQSFINGFMKLDVVGHELGHALGLWHSHGLDCDVSPTGNSCSYIEYGDHVDLMGWQTGHFNAFQKERLGWLNYNVSPPIATVQSSGSYVIEPMESAGGGNPKGLKILKSTDPTTGAKTWYYLEYRQPIGVDYYFSTNSIYQPANIFGGVLVRTGTDGDASSSFSLDMTPGSLSSSTGADLADPALVVGQSYTDASAGVTITPTWANSTGIGIDVTFAKTACTRANPSVAISPAQSSSVLAGTAVTYTVAVTNNDSSGCSASTFSLQGTVPSGWSGTWAAASLNIGPGSVSSTTYTVTSSSSAAAGTYSISGKATNTAATAYSGSGSASYVIGTSSTSTTTTKGKGRTK</sequence>
<comment type="caution">
    <text evidence="4">The sequence shown here is derived from an EMBL/GenBank/DDBJ whole genome shotgun (WGS) entry which is preliminary data.</text>
</comment>
<dbReference type="SUPFAM" id="SSF55486">
    <property type="entry name" value="Metalloproteases ('zincins'), catalytic domain"/>
    <property type="match status" value="1"/>
</dbReference>
<accession>B9Z6B2</accession>
<reference evidence="4 5" key="1">
    <citation type="submission" date="2009-02" db="EMBL/GenBank/DDBJ databases">
        <title>Sequencing of the draft genome and assembly of Lutiella nitroferrum 2002.</title>
        <authorList>
            <consortium name="US DOE Joint Genome Institute (JGI-PGF)"/>
            <person name="Lucas S."/>
            <person name="Copeland A."/>
            <person name="Lapidus A."/>
            <person name="Glavina del Rio T."/>
            <person name="Tice H."/>
            <person name="Bruce D."/>
            <person name="Goodwin L."/>
            <person name="Pitluck S."/>
            <person name="Larimer F."/>
            <person name="Land M.L."/>
            <person name="Hauser L."/>
            <person name="Coates J.D."/>
        </authorList>
    </citation>
    <scope>NUCLEOTIDE SEQUENCE [LARGE SCALE GENOMIC DNA]</scope>
    <source>
        <strain evidence="4 5">2002</strain>
    </source>
</reference>
<dbReference type="Pfam" id="PF10633">
    <property type="entry name" value="NPCBM_assoc"/>
    <property type="match status" value="1"/>
</dbReference>
<feature type="domain" description="Peptidase M11 gametolysin" evidence="2">
    <location>
        <begin position="172"/>
        <end position="329"/>
    </location>
</feature>
<dbReference type="eggNOG" id="COG1361">
    <property type="taxonomic scope" value="Bacteria"/>
</dbReference>
<protein>
    <submittedName>
        <fullName evidence="4">Peptidase M11 gametolysin</fullName>
    </submittedName>
</protein>